<reference evidence="1 2" key="1">
    <citation type="submission" date="2024-04" db="EMBL/GenBank/DDBJ databases">
        <authorList>
            <person name="Fracassetti M."/>
        </authorList>
    </citation>
    <scope>NUCLEOTIDE SEQUENCE [LARGE SCALE GENOMIC DNA]</scope>
</reference>
<dbReference type="PANTHER" id="PTHR33067">
    <property type="entry name" value="RNA-DIRECTED DNA POLYMERASE-RELATED"/>
    <property type="match status" value="1"/>
</dbReference>
<keyword evidence="2" id="KW-1185">Reference proteome</keyword>
<dbReference type="Proteomes" id="UP001497516">
    <property type="component" value="Chromosome 2"/>
</dbReference>
<evidence type="ECO:0000313" key="2">
    <source>
        <dbReference type="Proteomes" id="UP001497516"/>
    </source>
</evidence>
<dbReference type="Pfam" id="PF13650">
    <property type="entry name" value="Asp_protease_2"/>
    <property type="match status" value="1"/>
</dbReference>
<name>A0AAV2DCD8_9ROSI</name>
<dbReference type="Gene3D" id="2.40.70.10">
    <property type="entry name" value="Acid Proteases"/>
    <property type="match status" value="1"/>
</dbReference>
<organism evidence="1 2">
    <name type="scientific">Linum trigynum</name>
    <dbReference type="NCBI Taxonomy" id="586398"/>
    <lineage>
        <taxon>Eukaryota</taxon>
        <taxon>Viridiplantae</taxon>
        <taxon>Streptophyta</taxon>
        <taxon>Embryophyta</taxon>
        <taxon>Tracheophyta</taxon>
        <taxon>Spermatophyta</taxon>
        <taxon>Magnoliopsida</taxon>
        <taxon>eudicotyledons</taxon>
        <taxon>Gunneridae</taxon>
        <taxon>Pentapetalae</taxon>
        <taxon>rosids</taxon>
        <taxon>fabids</taxon>
        <taxon>Malpighiales</taxon>
        <taxon>Linaceae</taxon>
        <taxon>Linum</taxon>
    </lineage>
</organism>
<evidence type="ECO:0008006" key="3">
    <source>
        <dbReference type="Google" id="ProtNLM"/>
    </source>
</evidence>
<sequence length="196" mass="22266">MYKDRLEAEFGNFMSMLRKLNVEVNFMEALSQMPKYAKFLKDLLSKKQKLSELATVELSKEFLAILQNKLSPKQKDPCSFTIPCSIRKLHVERSLVDLGASINVIPYKLFKKLGLGEPSATRMSIQLADRSVVHPRGIVDDLLVKVGRFFYPVDFVVLDINEDAEMPLILGRPFQAIVKALIDVHDVTLVLRDGEE</sequence>
<dbReference type="InterPro" id="IPR021109">
    <property type="entry name" value="Peptidase_aspartic_dom_sf"/>
</dbReference>
<proteinExistence type="predicted"/>
<protein>
    <recommendedName>
        <fullName evidence="3">Aspartic peptidase DDI1-type domain-containing protein</fullName>
    </recommendedName>
</protein>
<dbReference type="PANTHER" id="PTHR33067:SF35">
    <property type="entry name" value="ASPARTIC PEPTIDASE DDI1-TYPE DOMAIN-CONTAINING PROTEIN"/>
    <property type="match status" value="1"/>
</dbReference>
<evidence type="ECO:0000313" key="1">
    <source>
        <dbReference type="EMBL" id="CAL1370482.1"/>
    </source>
</evidence>
<dbReference type="EMBL" id="OZ034815">
    <property type="protein sequence ID" value="CAL1370482.1"/>
    <property type="molecule type" value="Genomic_DNA"/>
</dbReference>
<gene>
    <name evidence="1" type="ORF">LTRI10_LOCUS12606</name>
</gene>
<dbReference type="CDD" id="cd00303">
    <property type="entry name" value="retropepsin_like"/>
    <property type="match status" value="1"/>
</dbReference>
<accession>A0AAV2DCD8</accession>
<dbReference type="AlphaFoldDB" id="A0AAV2DCD8"/>